<name>A0A537IR22_9BACT</name>
<feature type="domain" description="YlxR" evidence="1">
    <location>
        <begin position="10"/>
        <end position="83"/>
    </location>
</feature>
<dbReference type="Proteomes" id="UP000318834">
    <property type="component" value="Unassembled WGS sequence"/>
</dbReference>
<gene>
    <name evidence="2" type="ORF">E6H05_09175</name>
</gene>
<dbReference type="Pfam" id="PF04296">
    <property type="entry name" value="YlxR"/>
    <property type="match status" value="1"/>
</dbReference>
<sequence length="113" mass="12386">MPKVRKVPARMCVACKQMRPKRELIRVVRTPAGEIRVDATGKLSGRGAYVCPTPECADAGVREGRLQHALLIPIPDDVGRDLQRAIQMALAAQSRTDQPKIIRIPASARPPRA</sequence>
<evidence type="ECO:0000313" key="2">
    <source>
        <dbReference type="EMBL" id="TMI73749.1"/>
    </source>
</evidence>
<dbReference type="InterPro" id="IPR037465">
    <property type="entry name" value="YlxR"/>
</dbReference>
<reference evidence="2 3" key="1">
    <citation type="journal article" date="2019" name="Nat. Microbiol.">
        <title>Mediterranean grassland soil C-N compound turnover is dependent on rainfall and depth, and is mediated by genomically divergent microorganisms.</title>
        <authorList>
            <person name="Diamond S."/>
            <person name="Andeer P.F."/>
            <person name="Li Z."/>
            <person name="Crits-Christoph A."/>
            <person name="Burstein D."/>
            <person name="Anantharaman K."/>
            <person name="Lane K.R."/>
            <person name="Thomas B.C."/>
            <person name="Pan C."/>
            <person name="Northen T.R."/>
            <person name="Banfield J.F."/>
        </authorList>
    </citation>
    <scope>NUCLEOTIDE SEQUENCE [LARGE SCALE GENOMIC DNA]</scope>
    <source>
        <strain evidence="2">NP_8</strain>
    </source>
</reference>
<dbReference type="AlphaFoldDB" id="A0A537IR22"/>
<dbReference type="Gene3D" id="3.30.1230.10">
    <property type="entry name" value="YlxR-like"/>
    <property type="match status" value="1"/>
</dbReference>
<dbReference type="SUPFAM" id="SSF64376">
    <property type="entry name" value="YlxR-like"/>
    <property type="match status" value="1"/>
</dbReference>
<dbReference type="NCBIfam" id="NF047356">
    <property type="entry name" value="RNA_bind_RnpM"/>
    <property type="match status" value="1"/>
</dbReference>
<organism evidence="2 3">
    <name type="scientific">Candidatus Segetimicrobium genomatis</name>
    <dbReference type="NCBI Taxonomy" id="2569760"/>
    <lineage>
        <taxon>Bacteria</taxon>
        <taxon>Bacillati</taxon>
        <taxon>Candidatus Sysuimicrobiota</taxon>
        <taxon>Candidatus Sysuimicrobiia</taxon>
        <taxon>Candidatus Sysuimicrobiales</taxon>
        <taxon>Candidatus Segetimicrobiaceae</taxon>
        <taxon>Candidatus Segetimicrobium</taxon>
    </lineage>
</organism>
<accession>A0A537IR22</accession>
<dbReference type="InterPro" id="IPR035931">
    <property type="entry name" value="YlxR-like_sf"/>
</dbReference>
<dbReference type="InterPro" id="IPR007393">
    <property type="entry name" value="YlxR_dom"/>
</dbReference>
<evidence type="ECO:0000259" key="1">
    <source>
        <dbReference type="Pfam" id="PF04296"/>
    </source>
</evidence>
<dbReference type="PANTHER" id="PTHR34215:SF1">
    <property type="entry name" value="YLXR DOMAIN-CONTAINING PROTEIN"/>
    <property type="match status" value="1"/>
</dbReference>
<protein>
    <submittedName>
        <fullName evidence="2">YlxR family protein</fullName>
    </submittedName>
</protein>
<proteinExistence type="predicted"/>
<evidence type="ECO:0000313" key="3">
    <source>
        <dbReference type="Proteomes" id="UP000318834"/>
    </source>
</evidence>
<comment type="caution">
    <text evidence="2">The sequence shown here is derived from an EMBL/GenBank/DDBJ whole genome shotgun (WGS) entry which is preliminary data.</text>
</comment>
<dbReference type="EMBL" id="VBAP01000067">
    <property type="protein sequence ID" value="TMI73749.1"/>
    <property type="molecule type" value="Genomic_DNA"/>
</dbReference>
<dbReference type="PANTHER" id="PTHR34215">
    <property type="entry name" value="BLL0784 PROTEIN"/>
    <property type="match status" value="1"/>
</dbReference>
<dbReference type="CDD" id="cd00279">
    <property type="entry name" value="YlxR"/>
    <property type="match status" value="1"/>
</dbReference>